<evidence type="ECO:0000256" key="3">
    <source>
        <dbReference type="SAM" id="MobiDB-lite"/>
    </source>
</evidence>
<dbReference type="CDD" id="cd00383">
    <property type="entry name" value="trans_reg_C"/>
    <property type="match status" value="1"/>
</dbReference>
<dbReference type="InterPro" id="IPR036388">
    <property type="entry name" value="WH-like_DNA-bd_sf"/>
</dbReference>
<comment type="caution">
    <text evidence="5">The sequence shown here is derived from an EMBL/GenBank/DDBJ whole genome shotgun (WGS) entry which is preliminary data.</text>
</comment>
<dbReference type="GO" id="GO:0004852">
    <property type="term" value="F:uroporphyrinogen-III synthase activity"/>
    <property type="evidence" value="ECO:0007669"/>
    <property type="project" value="UniProtKB-EC"/>
</dbReference>
<feature type="domain" description="OmpR/PhoB-type" evidence="4">
    <location>
        <begin position="292"/>
        <end position="386"/>
    </location>
</feature>
<dbReference type="InterPro" id="IPR003754">
    <property type="entry name" value="4pyrrol_synth_uPrphyn_synth"/>
</dbReference>
<organism evidence="5 6">
    <name type="scientific">Nocardioides malaquae</name>
    <dbReference type="NCBI Taxonomy" id="2773426"/>
    <lineage>
        <taxon>Bacteria</taxon>
        <taxon>Bacillati</taxon>
        <taxon>Actinomycetota</taxon>
        <taxon>Actinomycetes</taxon>
        <taxon>Propionibacteriales</taxon>
        <taxon>Nocardioidaceae</taxon>
        <taxon>Nocardioides</taxon>
    </lineage>
</organism>
<dbReference type="PANTHER" id="PTHR40082:SF1">
    <property type="entry name" value="BLR5956 PROTEIN"/>
    <property type="match status" value="1"/>
</dbReference>
<dbReference type="EMBL" id="JADCSA010000012">
    <property type="protein sequence ID" value="MBE7325413.1"/>
    <property type="molecule type" value="Genomic_DNA"/>
</dbReference>
<dbReference type="Pfam" id="PF02602">
    <property type="entry name" value="HEM4"/>
    <property type="match status" value="1"/>
</dbReference>
<feature type="region of interest" description="Disordered" evidence="3">
    <location>
        <begin position="1"/>
        <end position="20"/>
    </location>
</feature>
<dbReference type="Gene3D" id="1.10.10.10">
    <property type="entry name" value="Winged helix-like DNA-binding domain superfamily/Winged helix DNA-binding domain"/>
    <property type="match status" value="1"/>
</dbReference>
<proteinExistence type="predicted"/>
<feature type="DNA-binding region" description="OmpR/PhoB-type" evidence="2">
    <location>
        <begin position="292"/>
        <end position="386"/>
    </location>
</feature>
<evidence type="ECO:0000256" key="2">
    <source>
        <dbReference type="PROSITE-ProRule" id="PRU01091"/>
    </source>
</evidence>
<dbReference type="Proteomes" id="UP000756387">
    <property type="component" value="Unassembled WGS sequence"/>
</dbReference>
<dbReference type="SUPFAM" id="SSF46894">
    <property type="entry name" value="C-terminal effector domain of the bipartite response regulators"/>
    <property type="match status" value="1"/>
</dbReference>
<keyword evidence="6" id="KW-1185">Reference proteome</keyword>
<dbReference type="PROSITE" id="PS51755">
    <property type="entry name" value="OMPR_PHOB"/>
    <property type="match status" value="1"/>
</dbReference>
<dbReference type="NCBIfam" id="NF005568">
    <property type="entry name" value="PRK07239.1"/>
    <property type="match status" value="1"/>
</dbReference>
<evidence type="ECO:0000313" key="5">
    <source>
        <dbReference type="EMBL" id="MBE7325413.1"/>
    </source>
</evidence>
<protein>
    <submittedName>
        <fullName evidence="5">Uroporphyrinogen-III synthase</fullName>
        <ecNumber evidence="5">4.2.1.75</ecNumber>
    </submittedName>
</protein>
<sequence>METDVTTPQEIDPAPTAERAGPLAGFRVGVTAARKVEEQISLLERRGAEVVWGPALSLEPNLVDADALRAATERVLAGPVDLFLATTGVGMKAWFTAAEEWGLYAPLMEALSGAEILARGPKSVGVLRRNGLRELWAPDSECFDDVLAHLRGRDLTGRRIVVQEHGQDLSMVAHALRRQGADVETVAIYRVEQAEDPTRLFALIDRIADVSLDAVTFTAAPAVAALMEAAVSVGRRDDVVSAFQSDVLACCVGPVAAAAFERWGVPTVYPERSRLAAMVRLLETELPLRQQGLALSLATGSTLLLHGDAVLLDGVEVRLSGAPLAVLDALVTNPGQVVSRAELLAQLPSGGAGSEHAVEMAVARLRSALGTRAVQTVIKRGYRLAVA</sequence>
<dbReference type="InterPro" id="IPR016032">
    <property type="entry name" value="Sig_transdc_resp-reg_C-effctor"/>
</dbReference>
<keyword evidence="1 2" id="KW-0238">DNA-binding</keyword>
<evidence type="ECO:0000256" key="1">
    <source>
        <dbReference type="ARBA" id="ARBA00023125"/>
    </source>
</evidence>
<reference evidence="5 6" key="1">
    <citation type="submission" date="2020-10" db="EMBL/GenBank/DDBJ databases">
        <title>Nocardioides sp. isolated from sludge.</title>
        <authorList>
            <person name="Zhang X."/>
        </authorList>
    </citation>
    <scope>NUCLEOTIDE SEQUENCE [LARGE SCALE GENOMIC DNA]</scope>
    <source>
        <strain evidence="5 6">Y6</strain>
    </source>
</reference>
<dbReference type="CDD" id="cd06578">
    <property type="entry name" value="HemD"/>
    <property type="match status" value="1"/>
</dbReference>
<dbReference type="SUPFAM" id="SSF69618">
    <property type="entry name" value="HemD-like"/>
    <property type="match status" value="1"/>
</dbReference>
<dbReference type="InterPro" id="IPR001867">
    <property type="entry name" value="OmpR/PhoB-type_DNA-bd"/>
</dbReference>
<dbReference type="EC" id="4.2.1.75" evidence="5"/>
<dbReference type="Pfam" id="PF00486">
    <property type="entry name" value="Trans_reg_C"/>
    <property type="match status" value="1"/>
</dbReference>
<dbReference type="SMART" id="SM00862">
    <property type="entry name" value="Trans_reg_C"/>
    <property type="match status" value="1"/>
</dbReference>
<dbReference type="InterPro" id="IPR039793">
    <property type="entry name" value="UROS/Hem4"/>
</dbReference>
<dbReference type="InterPro" id="IPR036108">
    <property type="entry name" value="4pyrrol_syn_uPrphyn_synt_sf"/>
</dbReference>
<gene>
    <name evidence="5" type="ORF">IEQ44_12195</name>
</gene>
<evidence type="ECO:0000259" key="4">
    <source>
        <dbReference type="PROSITE" id="PS51755"/>
    </source>
</evidence>
<dbReference type="Gene3D" id="3.40.50.10090">
    <property type="match status" value="2"/>
</dbReference>
<accession>A0ABR9RV76</accession>
<name>A0ABR9RV76_9ACTN</name>
<dbReference type="PANTHER" id="PTHR40082">
    <property type="entry name" value="BLR5956 PROTEIN"/>
    <property type="match status" value="1"/>
</dbReference>
<keyword evidence="5" id="KW-0456">Lyase</keyword>
<evidence type="ECO:0000313" key="6">
    <source>
        <dbReference type="Proteomes" id="UP000756387"/>
    </source>
</evidence>